<evidence type="ECO:0000313" key="1">
    <source>
        <dbReference type="EMBL" id="GCF10014.1"/>
    </source>
</evidence>
<proteinExistence type="predicted"/>
<reference evidence="1 2" key="1">
    <citation type="submission" date="2019-01" db="EMBL/GenBank/DDBJ databases">
        <title>Draft genome sequence of Dictyobacter sp. Uno17.</title>
        <authorList>
            <person name="Wang C.M."/>
            <person name="Zheng Y."/>
            <person name="Sakai Y."/>
            <person name="Abe K."/>
            <person name="Yokota A."/>
            <person name="Yabe S."/>
        </authorList>
    </citation>
    <scope>NUCLEOTIDE SEQUENCE [LARGE SCALE GENOMIC DNA]</scope>
    <source>
        <strain evidence="1 2">Uno17</strain>
    </source>
</reference>
<sequence length="208" mass="23813">MNSIADGAVIIQSTQESVPSIPCWFGEVALMAAYLCQHGMLTKISERVRFARRPFGQYEVIDFVAVLFGYALSGERTLELFYERLQPFAVPFMALFGRDHLPARSTLSRFLAALTREPIEALRTLFLEDLLEQRADFEQYLCGLTDRTGKLWKVFDIDGTREAARQRALPEREDQPAAQRRLDEVCAAGYTGRKFFFVNEHCFCICFC</sequence>
<dbReference type="Proteomes" id="UP000322530">
    <property type="component" value="Unassembled WGS sequence"/>
</dbReference>
<organism evidence="1 2">
    <name type="scientific">Dictyobacter arantiisoli</name>
    <dbReference type="NCBI Taxonomy" id="2014874"/>
    <lineage>
        <taxon>Bacteria</taxon>
        <taxon>Bacillati</taxon>
        <taxon>Chloroflexota</taxon>
        <taxon>Ktedonobacteria</taxon>
        <taxon>Ktedonobacterales</taxon>
        <taxon>Dictyobacteraceae</taxon>
        <taxon>Dictyobacter</taxon>
    </lineage>
</organism>
<dbReference type="RefSeq" id="WP_216368905.1">
    <property type="nucleotide sequence ID" value="NZ_BIXY01000057.1"/>
</dbReference>
<dbReference type="EMBL" id="BIXY01000057">
    <property type="protein sequence ID" value="GCF10014.1"/>
    <property type="molecule type" value="Genomic_DNA"/>
</dbReference>
<comment type="caution">
    <text evidence="1">The sequence shown here is derived from an EMBL/GenBank/DDBJ whole genome shotgun (WGS) entry which is preliminary data.</text>
</comment>
<name>A0A5A5TGG4_9CHLR</name>
<keyword evidence="2" id="KW-1185">Reference proteome</keyword>
<accession>A0A5A5TGG4</accession>
<gene>
    <name evidence="1" type="ORF">KDI_35780</name>
</gene>
<evidence type="ECO:0000313" key="2">
    <source>
        <dbReference type="Proteomes" id="UP000322530"/>
    </source>
</evidence>
<dbReference type="AlphaFoldDB" id="A0A5A5TGG4"/>
<protein>
    <submittedName>
        <fullName evidence="1">Uncharacterized protein</fullName>
    </submittedName>
</protein>